<evidence type="ECO:0000313" key="1">
    <source>
        <dbReference type="EMBL" id="CAD7651017.1"/>
    </source>
</evidence>
<dbReference type="EMBL" id="CAJPIZ010055059">
    <property type="protein sequence ID" value="CAG2123199.1"/>
    <property type="molecule type" value="Genomic_DNA"/>
</dbReference>
<dbReference type="Pfam" id="PF00106">
    <property type="entry name" value="adh_short"/>
    <property type="match status" value="1"/>
</dbReference>
<proteinExistence type="predicted"/>
<sequence>MSGKEIYSEVKNSRDFTEKVVLVTGSSGGIGEAIAKLYSALGASVVITGRREDGVKRVAKECQELSPQKLKALEIPADLSKDGEAE</sequence>
<protein>
    <submittedName>
        <fullName evidence="1">Uncharacterized protein</fullName>
    </submittedName>
</protein>
<dbReference type="EMBL" id="OC909634">
    <property type="protein sequence ID" value="CAD7651017.1"/>
    <property type="molecule type" value="Genomic_DNA"/>
</dbReference>
<reference evidence="1" key="1">
    <citation type="submission" date="2020-11" db="EMBL/GenBank/DDBJ databases">
        <authorList>
            <person name="Tran Van P."/>
        </authorList>
    </citation>
    <scope>NUCLEOTIDE SEQUENCE</scope>
</reference>
<evidence type="ECO:0000313" key="2">
    <source>
        <dbReference type="Proteomes" id="UP000759131"/>
    </source>
</evidence>
<dbReference type="InterPro" id="IPR036291">
    <property type="entry name" value="NAD(P)-bd_dom_sf"/>
</dbReference>
<dbReference type="PANTHER" id="PTHR43975:SF2">
    <property type="entry name" value="EG:BACR7A4.14 PROTEIN-RELATED"/>
    <property type="match status" value="1"/>
</dbReference>
<dbReference type="SUPFAM" id="SSF51735">
    <property type="entry name" value="NAD(P)-binding Rossmann-fold domains"/>
    <property type="match status" value="1"/>
</dbReference>
<dbReference type="Gene3D" id="3.40.50.720">
    <property type="entry name" value="NAD(P)-binding Rossmann-like Domain"/>
    <property type="match status" value="1"/>
</dbReference>
<keyword evidence="2" id="KW-1185">Reference proteome</keyword>
<dbReference type="OrthoDB" id="47007at2759"/>
<name>A0A7R9M0W3_9ACAR</name>
<accession>A0A7R9M0W3</accession>
<gene>
    <name evidence="1" type="ORF">OSB1V03_LOCUS23144</name>
</gene>
<dbReference type="InterPro" id="IPR002347">
    <property type="entry name" value="SDR_fam"/>
</dbReference>
<dbReference type="PANTHER" id="PTHR43975">
    <property type="entry name" value="ZGC:101858"/>
    <property type="match status" value="1"/>
</dbReference>
<dbReference type="AlphaFoldDB" id="A0A7R9M0W3"/>
<feature type="non-terminal residue" evidence="1">
    <location>
        <position position="1"/>
    </location>
</feature>
<dbReference type="Proteomes" id="UP000759131">
    <property type="component" value="Unassembled WGS sequence"/>
</dbReference>
<organism evidence="1">
    <name type="scientific">Medioppia subpectinata</name>
    <dbReference type="NCBI Taxonomy" id="1979941"/>
    <lineage>
        <taxon>Eukaryota</taxon>
        <taxon>Metazoa</taxon>
        <taxon>Ecdysozoa</taxon>
        <taxon>Arthropoda</taxon>
        <taxon>Chelicerata</taxon>
        <taxon>Arachnida</taxon>
        <taxon>Acari</taxon>
        <taxon>Acariformes</taxon>
        <taxon>Sarcoptiformes</taxon>
        <taxon>Oribatida</taxon>
        <taxon>Brachypylina</taxon>
        <taxon>Oppioidea</taxon>
        <taxon>Oppiidae</taxon>
        <taxon>Medioppia</taxon>
    </lineage>
</organism>